<comment type="caution">
    <text evidence="1">The sequence shown here is derived from an EMBL/GenBank/DDBJ whole genome shotgun (WGS) entry which is preliminary data.</text>
</comment>
<gene>
    <name evidence="1" type="ORF">L1987_60339</name>
</gene>
<dbReference type="Proteomes" id="UP001056120">
    <property type="component" value="Linkage Group LG20"/>
</dbReference>
<organism evidence="1 2">
    <name type="scientific">Smallanthus sonchifolius</name>
    <dbReference type="NCBI Taxonomy" id="185202"/>
    <lineage>
        <taxon>Eukaryota</taxon>
        <taxon>Viridiplantae</taxon>
        <taxon>Streptophyta</taxon>
        <taxon>Embryophyta</taxon>
        <taxon>Tracheophyta</taxon>
        <taxon>Spermatophyta</taxon>
        <taxon>Magnoliopsida</taxon>
        <taxon>eudicotyledons</taxon>
        <taxon>Gunneridae</taxon>
        <taxon>Pentapetalae</taxon>
        <taxon>asterids</taxon>
        <taxon>campanulids</taxon>
        <taxon>Asterales</taxon>
        <taxon>Asteraceae</taxon>
        <taxon>Asteroideae</taxon>
        <taxon>Heliantheae alliance</taxon>
        <taxon>Millerieae</taxon>
        <taxon>Smallanthus</taxon>
    </lineage>
</organism>
<reference evidence="2" key="1">
    <citation type="journal article" date="2022" name="Mol. Ecol. Resour.">
        <title>The genomes of chicory, endive, great burdock and yacon provide insights into Asteraceae palaeo-polyploidization history and plant inulin production.</title>
        <authorList>
            <person name="Fan W."/>
            <person name="Wang S."/>
            <person name="Wang H."/>
            <person name="Wang A."/>
            <person name="Jiang F."/>
            <person name="Liu H."/>
            <person name="Zhao H."/>
            <person name="Xu D."/>
            <person name="Zhang Y."/>
        </authorList>
    </citation>
    <scope>NUCLEOTIDE SEQUENCE [LARGE SCALE GENOMIC DNA]</scope>
    <source>
        <strain evidence="2">cv. Yunnan</strain>
    </source>
</reference>
<keyword evidence="2" id="KW-1185">Reference proteome</keyword>
<sequence length="104" mass="12004">MSRVQYPVPAYLLLRNPKPLIPFTSSSDDFVSLFRSYHRRCYPGMVSIVVSLHKDFLVLNSQSFDFEFVPSTQVVRLCAKSREAVSSLGEHLTLHYQNLKGIYY</sequence>
<protein>
    <submittedName>
        <fullName evidence="1">Uncharacterized protein</fullName>
    </submittedName>
</protein>
<dbReference type="EMBL" id="CM042037">
    <property type="protein sequence ID" value="KAI3742647.1"/>
    <property type="molecule type" value="Genomic_DNA"/>
</dbReference>
<evidence type="ECO:0000313" key="2">
    <source>
        <dbReference type="Proteomes" id="UP001056120"/>
    </source>
</evidence>
<accession>A0ACB9D8M6</accession>
<reference evidence="1 2" key="2">
    <citation type="journal article" date="2022" name="Mol. Ecol. Resour.">
        <title>The genomes of chicory, endive, great burdock and yacon provide insights into Asteraceae paleo-polyploidization history and plant inulin production.</title>
        <authorList>
            <person name="Fan W."/>
            <person name="Wang S."/>
            <person name="Wang H."/>
            <person name="Wang A."/>
            <person name="Jiang F."/>
            <person name="Liu H."/>
            <person name="Zhao H."/>
            <person name="Xu D."/>
            <person name="Zhang Y."/>
        </authorList>
    </citation>
    <scope>NUCLEOTIDE SEQUENCE [LARGE SCALE GENOMIC DNA]</scope>
    <source>
        <strain evidence="2">cv. Yunnan</strain>
        <tissue evidence="1">Leaves</tissue>
    </source>
</reference>
<name>A0ACB9D8M6_9ASTR</name>
<evidence type="ECO:0000313" key="1">
    <source>
        <dbReference type="EMBL" id="KAI3742647.1"/>
    </source>
</evidence>
<proteinExistence type="predicted"/>